<dbReference type="InterPro" id="IPR002052">
    <property type="entry name" value="DNA_methylase_N6_adenine_CS"/>
</dbReference>
<dbReference type="NCBIfam" id="TIGR03534">
    <property type="entry name" value="RF_mod_PrmC"/>
    <property type="match status" value="1"/>
</dbReference>
<feature type="domain" description="Release factor glutamine methyltransferase N-terminal" evidence="7">
    <location>
        <begin position="7"/>
        <end position="73"/>
    </location>
</feature>
<feature type="binding site" evidence="5">
    <location>
        <begin position="118"/>
        <end position="122"/>
    </location>
    <ligand>
        <name>S-adenosyl-L-methionine</name>
        <dbReference type="ChEBI" id="CHEBI:59789"/>
    </ligand>
</feature>
<dbReference type="InterPro" id="IPR007848">
    <property type="entry name" value="Small_mtfrase_dom"/>
</dbReference>
<dbReference type="InterPro" id="IPR029063">
    <property type="entry name" value="SAM-dependent_MTases_sf"/>
</dbReference>
<dbReference type="EMBL" id="AWXU01000009">
    <property type="protein sequence ID" value="KFN51084.1"/>
    <property type="molecule type" value="Genomic_DNA"/>
</dbReference>
<accession>A0A091BJV9</accession>
<dbReference type="InterPro" id="IPR050320">
    <property type="entry name" value="N5-glutamine_MTase"/>
</dbReference>
<feature type="domain" description="Methyltransferase small" evidence="6">
    <location>
        <begin position="101"/>
        <end position="190"/>
    </location>
</feature>
<evidence type="ECO:0000259" key="6">
    <source>
        <dbReference type="Pfam" id="PF05175"/>
    </source>
</evidence>
<dbReference type="FunFam" id="3.40.50.150:FF:000053">
    <property type="entry name" value="Release factor glutamine methyltransferase"/>
    <property type="match status" value="1"/>
</dbReference>
<dbReference type="PANTHER" id="PTHR18895:SF74">
    <property type="entry name" value="MTRF1L RELEASE FACTOR GLUTAMINE METHYLTRANSFERASE"/>
    <property type="match status" value="1"/>
</dbReference>
<evidence type="ECO:0000256" key="5">
    <source>
        <dbReference type="HAMAP-Rule" id="MF_02126"/>
    </source>
</evidence>
<dbReference type="EC" id="2.1.1.297" evidence="5"/>
<dbReference type="GO" id="GO:0003676">
    <property type="term" value="F:nucleic acid binding"/>
    <property type="evidence" value="ECO:0007669"/>
    <property type="project" value="InterPro"/>
</dbReference>
<sequence length="277" mass="29094">MTTVAAALREGAARLPGGEARLEAELLLAHALARPRSWLYAHADDALAAEDAVRYTALLQRRAAGEPVAMVTGRRGFWTLDLEVGADTLVPRADTERLVELALERLPADGAPAVLDLGTGTGAIALAIARERPRARVTAVDASAGALAVAARNAAALGLPLRLLHGDWFAPVAGERFALVASNPPYLAEDDPHLQEGDLRFEPRSALASGEEGLADLRTIIAAAPAHLEPGGWLLVEHGWTQAAAVRGLFAAAGFTAVETAQDLEGRDRVGLGRWKA</sequence>
<dbReference type="Gene3D" id="1.10.8.10">
    <property type="entry name" value="DNA helicase RuvA subunit, C-terminal domain"/>
    <property type="match status" value="1"/>
</dbReference>
<dbReference type="RefSeq" id="WP_043797076.1">
    <property type="nucleotide sequence ID" value="NZ_AUFF01000003.1"/>
</dbReference>
<proteinExistence type="inferred from homology"/>
<feature type="binding site" evidence="5">
    <location>
        <position position="141"/>
    </location>
    <ligand>
        <name>S-adenosyl-L-methionine</name>
        <dbReference type="ChEBI" id="CHEBI:59789"/>
    </ligand>
</feature>
<dbReference type="AlphaFoldDB" id="A0A091BJV9"/>
<dbReference type="SUPFAM" id="SSF53335">
    <property type="entry name" value="S-adenosyl-L-methionine-dependent methyltransferases"/>
    <property type="match status" value="1"/>
</dbReference>
<dbReference type="HAMAP" id="MF_02126">
    <property type="entry name" value="RF_methyltr_PrmC"/>
    <property type="match status" value="1"/>
</dbReference>
<evidence type="ECO:0000256" key="3">
    <source>
        <dbReference type="ARBA" id="ARBA00022691"/>
    </source>
</evidence>
<comment type="similarity">
    <text evidence="5">Belongs to the protein N5-glutamine methyltransferase family. PrmC subfamily.</text>
</comment>
<evidence type="ECO:0000259" key="7">
    <source>
        <dbReference type="Pfam" id="PF17827"/>
    </source>
</evidence>
<dbReference type="InterPro" id="IPR019874">
    <property type="entry name" value="RF_methyltr_PrmC"/>
</dbReference>
<dbReference type="Proteomes" id="UP000029391">
    <property type="component" value="Unassembled WGS sequence"/>
</dbReference>
<gene>
    <name evidence="5" type="primary">prmC</name>
    <name evidence="8" type="ORF">P873_04070</name>
</gene>
<dbReference type="InterPro" id="IPR040758">
    <property type="entry name" value="PrmC_N"/>
</dbReference>
<dbReference type="InterPro" id="IPR004556">
    <property type="entry name" value="HemK-like"/>
</dbReference>
<comment type="function">
    <text evidence="5">Methylates the class 1 translation termination release factors RF1/PrfA and RF2/PrfB on the glutamine residue of the universally conserved GGQ motif.</text>
</comment>
<protein>
    <recommendedName>
        <fullName evidence="5">Release factor glutamine methyltransferase</fullName>
        <shortName evidence="5">RF MTase</shortName>
        <ecNumber evidence="5">2.1.1.297</ecNumber>
    </recommendedName>
    <alternativeName>
        <fullName evidence="5">N5-glutamine methyltransferase PrmC</fullName>
    </alternativeName>
    <alternativeName>
        <fullName evidence="5">Protein-(glutamine-N5) MTase PrmC</fullName>
    </alternativeName>
    <alternativeName>
        <fullName evidence="5">Protein-glutamine N-methyltransferase PrmC</fullName>
    </alternativeName>
</protein>
<feature type="binding site" evidence="5">
    <location>
        <begin position="183"/>
        <end position="186"/>
    </location>
    <ligand>
        <name>substrate</name>
    </ligand>
</feature>
<dbReference type="OrthoDB" id="9800643at2"/>
<dbReference type="PROSITE" id="PS00092">
    <property type="entry name" value="N6_MTASE"/>
    <property type="match status" value="1"/>
</dbReference>
<dbReference type="Pfam" id="PF05175">
    <property type="entry name" value="MTS"/>
    <property type="match status" value="1"/>
</dbReference>
<organism evidence="8 9">
    <name type="scientific">Arenimonas composti TR7-09 = DSM 18010</name>
    <dbReference type="NCBI Taxonomy" id="1121013"/>
    <lineage>
        <taxon>Bacteria</taxon>
        <taxon>Pseudomonadati</taxon>
        <taxon>Pseudomonadota</taxon>
        <taxon>Gammaproteobacteria</taxon>
        <taxon>Lysobacterales</taxon>
        <taxon>Lysobacteraceae</taxon>
        <taxon>Arenimonas</taxon>
    </lineage>
</organism>
<dbReference type="GO" id="GO:0032259">
    <property type="term" value="P:methylation"/>
    <property type="evidence" value="ECO:0007669"/>
    <property type="project" value="UniProtKB-KW"/>
</dbReference>
<feature type="binding site" evidence="5">
    <location>
        <position position="183"/>
    </location>
    <ligand>
        <name>S-adenosyl-L-methionine</name>
        <dbReference type="ChEBI" id="CHEBI:59789"/>
    </ligand>
</feature>
<dbReference type="NCBIfam" id="TIGR00536">
    <property type="entry name" value="hemK_fam"/>
    <property type="match status" value="1"/>
</dbReference>
<dbReference type="PANTHER" id="PTHR18895">
    <property type="entry name" value="HEMK METHYLTRANSFERASE"/>
    <property type="match status" value="1"/>
</dbReference>
<dbReference type="STRING" id="1121013.GCA_000426365_01401"/>
<keyword evidence="3 5" id="KW-0949">S-adenosyl-L-methionine</keyword>
<evidence type="ECO:0000256" key="4">
    <source>
        <dbReference type="ARBA" id="ARBA00048391"/>
    </source>
</evidence>
<comment type="catalytic activity">
    <reaction evidence="4 5">
        <text>L-glutaminyl-[peptide chain release factor] + S-adenosyl-L-methionine = N(5)-methyl-L-glutaminyl-[peptide chain release factor] + S-adenosyl-L-homocysteine + H(+)</text>
        <dbReference type="Rhea" id="RHEA:42896"/>
        <dbReference type="Rhea" id="RHEA-COMP:10271"/>
        <dbReference type="Rhea" id="RHEA-COMP:10272"/>
        <dbReference type="ChEBI" id="CHEBI:15378"/>
        <dbReference type="ChEBI" id="CHEBI:30011"/>
        <dbReference type="ChEBI" id="CHEBI:57856"/>
        <dbReference type="ChEBI" id="CHEBI:59789"/>
        <dbReference type="ChEBI" id="CHEBI:61891"/>
        <dbReference type="EC" id="2.1.1.297"/>
    </reaction>
</comment>
<keyword evidence="9" id="KW-1185">Reference proteome</keyword>
<evidence type="ECO:0000313" key="8">
    <source>
        <dbReference type="EMBL" id="KFN51084.1"/>
    </source>
</evidence>
<evidence type="ECO:0000313" key="9">
    <source>
        <dbReference type="Proteomes" id="UP000029391"/>
    </source>
</evidence>
<keyword evidence="1 5" id="KW-0489">Methyltransferase</keyword>
<reference evidence="8 9" key="1">
    <citation type="submission" date="2013-09" db="EMBL/GenBank/DDBJ databases">
        <title>Genome sequencing of Arenimonas composti.</title>
        <authorList>
            <person name="Chen F."/>
            <person name="Wang G."/>
        </authorList>
    </citation>
    <scope>NUCLEOTIDE SEQUENCE [LARGE SCALE GENOMIC DNA]</scope>
    <source>
        <strain evidence="8 9">TR7-09</strain>
    </source>
</reference>
<evidence type="ECO:0000256" key="2">
    <source>
        <dbReference type="ARBA" id="ARBA00022679"/>
    </source>
</evidence>
<keyword evidence="2 5" id="KW-0808">Transferase</keyword>
<evidence type="ECO:0000256" key="1">
    <source>
        <dbReference type="ARBA" id="ARBA00022603"/>
    </source>
</evidence>
<dbReference type="GO" id="GO:0102559">
    <property type="term" value="F:peptide chain release factor N(5)-glutamine methyltransferase activity"/>
    <property type="evidence" value="ECO:0007669"/>
    <property type="project" value="UniProtKB-EC"/>
</dbReference>
<name>A0A091BJV9_9GAMM</name>
<dbReference type="Gene3D" id="3.40.50.150">
    <property type="entry name" value="Vaccinia Virus protein VP39"/>
    <property type="match status" value="1"/>
</dbReference>
<feature type="binding site" evidence="5">
    <location>
        <position position="168"/>
    </location>
    <ligand>
        <name>S-adenosyl-L-methionine</name>
        <dbReference type="ChEBI" id="CHEBI:59789"/>
    </ligand>
</feature>
<comment type="caution">
    <text evidence="8">The sequence shown here is derived from an EMBL/GenBank/DDBJ whole genome shotgun (WGS) entry which is preliminary data.</text>
</comment>
<dbReference type="CDD" id="cd02440">
    <property type="entry name" value="AdoMet_MTases"/>
    <property type="match status" value="1"/>
</dbReference>
<dbReference type="Pfam" id="PF17827">
    <property type="entry name" value="PrmC_N"/>
    <property type="match status" value="1"/>
</dbReference>
<dbReference type="eggNOG" id="COG2890">
    <property type="taxonomic scope" value="Bacteria"/>
</dbReference>